<feature type="transmembrane region" description="Helical" evidence="5">
    <location>
        <begin position="167"/>
        <end position="190"/>
    </location>
</feature>
<keyword evidence="3 5" id="KW-1133">Transmembrane helix</keyword>
<keyword evidence="5 6" id="KW-0520">NAD</keyword>
<dbReference type="EC" id="7.1.1.-" evidence="5"/>
<protein>
    <recommendedName>
        <fullName evidence="5">NADH-quinone oxidoreductase subunit H</fullName>
        <ecNumber evidence="5">7.1.1.-</ecNumber>
    </recommendedName>
    <alternativeName>
        <fullName evidence="5">NADH dehydrogenase I subunit H</fullName>
    </alternativeName>
    <alternativeName>
        <fullName evidence="5">NDH-1 subunit H</fullName>
    </alternativeName>
</protein>
<gene>
    <name evidence="5 8" type="primary">nuoH</name>
    <name evidence="8" type="ORF">HKD39_04965</name>
</gene>
<keyword evidence="2 5" id="KW-0812">Transmembrane</keyword>
<feature type="region of interest" description="Disordered" evidence="7">
    <location>
        <begin position="467"/>
        <end position="498"/>
    </location>
</feature>
<dbReference type="InterPro" id="IPR018086">
    <property type="entry name" value="NADH_UbQ_OxRdtase_su1_CS"/>
</dbReference>
<comment type="subunit">
    <text evidence="5">NDH-1 is composed of 14 different subunits. Subunits NuoA, H, J, K, L, M, N constitute the membrane sector of the complex.</text>
</comment>
<dbReference type="HAMAP" id="MF_01350">
    <property type="entry name" value="NDH1_NuoH"/>
    <property type="match status" value="1"/>
</dbReference>
<organism evidence="8 9">
    <name type="scientific">Nakamurella aerolata</name>
    <dbReference type="NCBI Taxonomy" id="1656892"/>
    <lineage>
        <taxon>Bacteria</taxon>
        <taxon>Bacillati</taxon>
        <taxon>Actinomycetota</taxon>
        <taxon>Actinomycetes</taxon>
        <taxon>Nakamurellales</taxon>
        <taxon>Nakamurellaceae</taxon>
        <taxon>Nakamurella</taxon>
    </lineage>
</organism>
<keyword evidence="4 5" id="KW-0472">Membrane</keyword>
<evidence type="ECO:0000256" key="5">
    <source>
        <dbReference type="HAMAP-Rule" id="MF_01350"/>
    </source>
</evidence>
<feature type="transmembrane region" description="Helical" evidence="5">
    <location>
        <begin position="353"/>
        <end position="371"/>
    </location>
</feature>
<dbReference type="NCBIfam" id="NF004741">
    <property type="entry name" value="PRK06076.1-2"/>
    <property type="match status" value="1"/>
</dbReference>
<dbReference type="NCBIfam" id="NF004743">
    <property type="entry name" value="PRK06076.1-4"/>
    <property type="match status" value="1"/>
</dbReference>
<dbReference type="PANTHER" id="PTHR11432">
    <property type="entry name" value="NADH DEHYDROGENASE SUBUNIT 1"/>
    <property type="match status" value="1"/>
</dbReference>
<evidence type="ECO:0000256" key="3">
    <source>
        <dbReference type="ARBA" id="ARBA00022989"/>
    </source>
</evidence>
<feature type="transmembrane region" description="Helical" evidence="5">
    <location>
        <begin position="196"/>
        <end position="214"/>
    </location>
</feature>
<evidence type="ECO:0000256" key="1">
    <source>
        <dbReference type="ARBA" id="ARBA00004141"/>
    </source>
</evidence>
<feature type="transmembrane region" description="Helical" evidence="5">
    <location>
        <begin position="243"/>
        <end position="265"/>
    </location>
</feature>
<keyword evidence="5" id="KW-0874">Quinone</keyword>
<keyword evidence="9" id="KW-1185">Reference proteome</keyword>
<sequence>MNQPILSDDPWWLVLIKVVAVFALLLLLTLFAIWFERRVVGRMQHRPGPNWNGPFGLLQSLADALKLHFKEGIIPKNADKFVYIAAPVMCAIPAFLVFSIIPMGSTVSIFGEQTALQLVDLPVGVLAALAFASFGVYGLVLGGWASGSTYPLLGGLRSAAQVISYEIAMGLSFVAVFIYSGTLSMSGIVAGQQGGWYFWLLPVSFIVYCIAMVGETNRAPFDLAEAEGELVGGYNTEYSSMRFGLFFLAEYINLINVSAIATTLFLGGWRAPWPISLWSGANSGWITLVWFFIKVLLFMFVFVWLRGTLPRLRYDQFMAMGWKVLVPVSLAWIALVGTARVLGRTTNLTTAQVIMWIGIPVLVVLLVVSFWPRRERPGGTSFADSEDLDSELDEVDELEAAGSYVDADGRAVLVDSGQLTQIDLTATQAIGPGLQPAGHGIDAGRVVAPALGRYPIPPLDLAVPVGAAAAPPGGQTVKATGSGAQSQDSWQSPPEGGQ</sequence>
<evidence type="ECO:0000256" key="7">
    <source>
        <dbReference type="SAM" id="MobiDB-lite"/>
    </source>
</evidence>
<dbReference type="RefSeq" id="WP_171198702.1">
    <property type="nucleotide sequence ID" value="NZ_JABEND010000002.1"/>
</dbReference>
<comment type="function">
    <text evidence="5">NDH-1 shuttles electrons from NADH, via FMN and iron-sulfur (Fe-S) centers, to quinones in the respiratory chain. The immediate electron acceptor for the enzyme in this species is believed to be ubiquinone. Couples the redox reaction to proton translocation (for every two electrons transferred, four hydrogen ions are translocated across the cytoplasmic membrane), and thus conserves the redox energy in a proton gradient. This subunit may bind ubiquinone.</text>
</comment>
<dbReference type="GO" id="GO:0048038">
    <property type="term" value="F:quinone binding"/>
    <property type="evidence" value="ECO:0007669"/>
    <property type="project" value="UniProtKB-KW"/>
</dbReference>
<dbReference type="GO" id="GO:0003954">
    <property type="term" value="F:NADH dehydrogenase activity"/>
    <property type="evidence" value="ECO:0007669"/>
    <property type="project" value="TreeGrafter"/>
</dbReference>
<comment type="similarity">
    <text evidence="5 6">Belongs to the complex I subunit 1 family.</text>
</comment>
<dbReference type="EMBL" id="JABEND010000002">
    <property type="protein sequence ID" value="NNG35072.1"/>
    <property type="molecule type" value="Genomic_DNA"/>
</dbReference>
<dbReference type="PROSITE" id="PS00668">
    <property type="entry name" value="COMPLEX1_ND1_2"/>
    <property type="match status" value="1"/>
</dbReference>
<keyword evidence="5" id="KW-1278">Translocase</keyword>
<evidence type="ECO:0000256" key="4">
    <source>
        <dbReference type="ARBA" id="ARBA00023136"/>
    </source>
</evidence>
<proteinExistence type="inferred from homology"/>
<dbReference type="GO" id="GO:0009060">
    <property type="term" value="P:aerobic respiration"/>
    <property type="evidence" value="ECO:0007669"/>
    <property type="project" value="TreeGrafter"/>
</dbReference>
<evidence type="ECO:0000313" key="9">
    <source>
        <dbReference type="Proteomes" id="UP000562984"/>
    </source>
</evidence>
<dbReference type="Pfam" id="PF00146">
    <property type="entry name" value="NADHdh"/>
    <property type="match status" value="1"/>
</dbReference>
<comment type="subcellular location">
    <subcellularLocation>
        <location evidence="5 6">Cell membrane</location>
        <topology evidence="5 6">Multi-pass membrane protein</topology>
    </subcellularLocation>
    <subcellularLocation>
        <location evidence="1">Membrane</location>
        <topology evidence="1">Multi-pass membrane protein</topology>
    </subcellularLocation>
</comment>
<keyword evidence="5" id="KW-0830">Ubiquinone</keyword>
<dbReference type="GO" id="GO:0005886">
    <property type="term" value="C:plasma membrane"/>
    <property type="evidence" value="ECO:0007669"/>
    <property type="project" value="UniProtKB-SubCell"/>
</dbReference>
<name>A0A849ADW7_9ACTN</name>
<reference evidence="8 9" key="1">
    <citation type="submission" date="2020-05" db="EMBL/GenBank/DDBJ databases">
        <title>Nakamurella sp. DB0629 isolated from air conditioner.</title>
        <authorList>
            <person name="Kim D.H."/>
            <person name="Kim D.-U."/>
        </authorList>
    </citation>
    <scope>NUCLEOTIDE SEQUENCE [LARGE SCALE GENOMIC DNA]</scope>
    <source>
        <strain evidence="8 9">DB0629</strain>
    </source>
</reference>
<feature type="transmembrane region" description="Helical" evidence="5">
    <location>
        <begin position="285"/>
        <end position="305"/>
    </location>
</feature>
<keyword evidence="5" id="KW-1003">Cell membrane</keyword>
<evidence type="ECO:0000256" key="6">
    <source>
        <dbReference type="RuleBase" id="RU000471"/>
    </source>
</evidence>
<comment type="catalytic activity">
    <reaction evidence="5">
        <text>a quinone + NADH + 5 H(+)(in) = a quinol + NAD(+) + 4 H(+)(out)</text>
        <dbReference type="Rhea" id="RHEA:57888"/>
        <dbReference type="ChEBI" id="CHEBI:15378"/>
        <dbReference type="ChEBI" id="CHEBI:24646"/>
        <dbReference type="ChEBI" id="CHEBI:57540"/>
        <dbReference type="ChEBI" id="CHEBI:57945"/>
        <dbReference type="ChEBI" id="CHEBI:132124"/>
    </reaction>
</comment>
<feature type="transmembrane region" description="Helical" evidence="5">
    <location>
        <begin position="81"/>
        <end position="101"/>
    </location>
</feature>
<comment type="caution">
    <text evidence="8">The sequence shown here is derived from an EMBL/GenBank/DDBJ whole genome shotgun (WGS) entry which is preliminary data.</text>
</comment>
<evidence type="ECO:0000313" key="8">
    <source>
        <dbReference type="EMBL" id="NNG35072.1"/>
    </source>
</evidence>
<dbReference type="PANTHER" id="PTHR11432:SF3">
    <property type="entry name" value="NADH-UBIQUINONE OXIDOREDUCTASE CHAIN 1"/>
    <property type="match status" value="1"/>
</dbReference>
<dbReference type="InterPro" id="IPR001694">
    <property type="entry name" value="NADH_UbQ_OxRdtase_su1/FPO"/>
</dbReference>
<dbReference type="Proteomes" id="UP000562984">
    <property type="component" value="Unassembled WGS sequence"/>
</dbReference>
<dbReference type="GO" id="GO:0016655">
    <property type="term" value="F:oxidoreductase activity, acting on NAD(P)H, quinone or similar compound as acceptor"/>
    <property type="evidence" value="ECO:0007669"/>
    <property type="project" value="UniProtKB-UniRule"/>
</dbReference>
<dbReference type="AlphaFoldDB" id="A0A849ADW7"/>
<keyword evidence="8" id="KW-0560">Oxidoreductase</keyword>
<feature type="compositionally biased region" description="Polar residues" evidence="7">
    <location>
        <begin position="477"/>
        <end position="492"/>
    </location>
</feature>
<accession>A0A849ADW7</accession>
<feature type="transmembrane region" description="Helical" evidence="5">
    <location>
        <begin position="121"/>
        <end position="146"/>
    </location>
</feature>
<feature type="transmembrane region" description="Helical" evidence="5">
    <location>
        <begin position="12"/>
        <end position="35"/>
    </location>
</feature>
<feature type="transmembrane region" description="Helical" evidence="5">
    <location>
        <begin position="317"/>
        <end position="341"/>
    </location>
</feature>
<evidence type="ECO:0000256" key="2">
    <source>
        <dbReference type="ARBA" id="ARBA00022692"/>
    </source>
</evidence>